<evidence type="ECO:0000313" key="3">
    <source>
        <dbReference type="Proteomes" id="UP001203423"/>
    </source>
</evidence>
<name>A0ABT0L5L0_9GAMM</name>
<comment type="caution">
    <text evidence="2">The sequence shown here is derived from an EMBL/GenBank/DDBJ whole genome shotgun (WGS) entry which is preliminary data.</text>
</comment>
<dbReference type="InterPro" id="IPR025391">
    <property type="entry name" value="DUF4123"/>
</dbReference>
<evidence type="ECO:0000313" key="2">
    <source>
        <dbReference type="EMBL" id="MCL1122973.1"/>
    </source>
</evidence>
<reference evidence="2 3" key="1">
    <citation type="submission" date="2022-01" db="EMBL/GenBank/DDBJ databases">
        <title>Whole genome-based taxonomy of the Shewanellaceae.</title>
        <authorList>
            <person name="Martin-Rodriguez A.J."/>
        </authorList>
    </citation>
    <scope>NUCLEOTIDE SEQUENCE [LARGE SCALE GENOMIC DNA]</scope>
    <source>
        <strain evidence="2 3">DSM 17177</strain>
    </source>
</reference>
<dbReference type="RefSeq" id="WP_248938252.1">
    <property type="nucleotide sequence ID" value="NZ_JAKIKS010000001.1"/>
</dbReference>
<protein>
    <submittedName>
        <fullName evidence="2">DUF4123 domain-containing protein</fullName>
    </submittedName>
</protein>
<gene>
    <name evidence="2" type="ORF">L2764_00365</name>
</gene>
<sequence length="317" mass="36929">MSIENSLMLPTKDSDGIMLSHYLVAHAHPELAREIYTYAGDADIAPLYIDTSLASLIEQSPYVVSIFQNDPLFEVYQENAQQHHVHNDKSTKSEKAPWSGIIVSVRATVSFEMVLAYLRHRVLIQFSGKRKGVFHFQNPKIARYFFGEAQLKDTQEWMGPLLYLHWYEQWHCGAGDPQGQWRQVENPEPTYELFSQAQSSGGDEASYESMPLWQLRESQQQALELQFDDKNIVRFFNETMQSVPSLDERNVYRTYIKQAEQLSFYQTQELDAYFTLRRQYPRINQARLSDPSLETLTVNEKLQFLDSMLRKDALYVS</sequence>
<feature type="domain" description="DUF4123" evidence="1">
    <location>
        <begin position="25"/>
        <end position="146"/>
    </location>
</feature>
<organism evidence="2 3">
    <name type="scientific">Shewanella surugensis</name>
    <dbReference type="NCBI Taxonomy" id="212020"/>
    <lineage>
        <taxon>Bacteria</taxon>
        <taxon>Pseudomonadati</taxon>
        <taxon>Pseudomonadota</taxon>
        <taxon>Gammaproteobacteria</taxon>
        <taxon>Alteromonadales</taxon>
        <taxon>Shewanellaceae</taxon>
        <taxon>Shewanella</taxon>
    </lineage>
</organism>
<dbReference type="Proteomes" id="UP001203423">
    <property type="component" value="Unassembled WGS sequence"/>
</dbReference>
<dbReference type="EMBL" id="JAKIKS010000001">
    <property type="protein sequence ID" value="MCL1122973.1"/>
    <property type="molecule type" value="Genomic_DNA"/>
</dbReference>
<proteinExistence type="predicted"/>
<dbReference type="Pfam" id="PF13503">
    <property type="entry name" value="DUF4123"/>
    <property type="match status" value="1"/>
</dbReference>
<keyword evidence="3" id="KW-1185">Reference proteome</keyword>
<evidence type="ECO:0000259" key="1">
    <source>
        <dbReference type="Pfam" id="PF13503"/>
    </source>
</evidence>
<accession>A0ABT0L5L0</accession>